<dbReference type="Proteomes" id="UP000475385">
    <property type="component" value="Unassembled WGS sequence"/>
</dbReference>
<organism evidence="1 2">
    <name type="scientific">Falsiroseomonas algicola</name>
    <dbReference type="NCBI Taxonomy" id="2716930"/>
    <lineage>
        <taxon>Bacteria</taxon>
        <taxon>Pseudomonadati</taxon>
        <taxon>Pseudomonadota</taxon>
        <taxon>Alphaproteobacteria</taxon>
        <taxon>Acetobacterales</taxon>
        <taxon>Roseomonadaceae</taxon>
        <taxon>Falsiroseomonas</taxon>
    </lineage>
</organism>
<dbReference type="AlphaFoldDB" id="A0A6M1LTT2"/>
<accession>A0A6M1LTT2</accession>
<protein>
    <submittedName>
        <fullName evidence="1">Uncharacterized protein</fullName>
    </submittedName>
</protein>
<dbReference type="EMBL" id="JAAIKB010000020">
    <property type="protein sequence ID" value="NGM23860.1"/>
    <property type="molecule type" value="Genomic_DNA"/>
</dbReference>
<keyword evidence="2" id="KW-1185">Reference proteome</keyword>
<sequence>MIDPALEQVVADDLDYLSAMISNSTIRNANIRHSSTILRNLICYDHLQKVADARGSVIQISIPEARALLRHIEDDPLTVFFQLAGYYIFGVQLMAAFSERRQHPADRPFDPNVRFDAPLKTFKNQPVFFFRSFADFKQDPACAMPRVVKVSREAVIRYITNKTGGAHYDTDRRTPEEQVLEIVQRSISFYMRDGNPAYDMHLEALENFEIRSRKPLPGVGPNGRDRLDAVSLELLGAAQMLISSPSVIRLRTQLCT</sequence>
<comment type="caution">
    <text evidence="1">The sequence shown here is derived from an EMBL/GenBank/DDBJ whole genome shotgun (WGS) entry which is preliminary data.</text>
</comment>
<evidence type="ECO:0000313" key="2">
    <source>
        <dbReference type="Proteomes" id="UP000475385"/>
    </source>
</evidence>
<evidence type="ECO:0000313" key="1">
    <source>
        <dbReference type="EMBL" id="NGM23860.1"/>
    </source>
</evidence>
<name>A0A6M1LTT2_9PROT</name>
<dbReference type="RefSeq" id="WP_164697774.1">
    <property type="nucleotide sequence ID" value="NZ_JAAIKB010000020.1"/>
</dbReference>
<reference evidence="1 2" key="1">
    <citation type="submission" date="2020-03" db="EMBL/GenBank/DDBJ databases">
        <title>Roseomonas stagni sp. nov., isolated from pond water in Japan.</title>
        <authorList>
            <person name="Furuhata K."/>
            <person name="Miyamoto H."/>
            <person name="Goto K."/>
        </authorList>
    </citation>
    <scope>NUCLEOTIDE SEQUENCE [LARGE SCALE GENOMIC DNA]</scope>
    <source>
        <strain evidence="1 2">PeD5</strain>
    </source>
</reference>
<gene>
    <name evidence="1" type="ORF">G3576_27895</name>
</gene>
<proteinExistence type="predicted"/>